<protein>
    <submittedName>
        <fullName evidence="2">Membrane protein</fullName>
    </submittedName>
</protein>
<organism evidence="2 3">
    <name type="scientific">Rhodococcus gordoniae</name>
    <dbReference type="NCBI Taxonomy" id="223392"/>
    <lineage>
        <taxon>Bacteria</taxon>
        <taxon>Bacillati</taxon>
        <taxon>Actinomycetota</taxon>
        <taxon>Actinomycetes</taxon>
        <taxon>Mycobacteriales</taxon>
        <taxon>Nocardiaceae</taxon>
        <taxon>Rhodococcus</taxon>
    </lineage>
</organism>
<name>A0A379M160_9NOCA</name>
<dbReference type="AlphaFoldDB" id="A0A379M160"/>
<reference evidence="2 3" key="1">
    <citation type="submission" date="2018-06" db="EMBL/GenBank/DDBJ databases">
        <authorList>
            <consortium name="Pathogen Informatics"/>
            <person name="Doyle S."/>
        </authorList>
    </citation>
    <scope>NUCLEOTIDE SEQUENCE [LARGE SCALE GENOMIC DNA]</scope>
    <source>
        <strain evidence="2 3">NCTC13296</strain>
    </source>
</reference>
<keyword evidence="1" id="KW-0472">Membrane</keyword>
<evidence type="ECO:0000313" key="2">
    <source>
        <dbReference type="EMBL" id="SUE16037.1"/>
    </source>
</evidence>
<dbReference type="RefSeq" id="WP_245207873.1">
    <property type="nucleotide sequence ID" value="NZ_LPZN01000031.1"/>
</dbReference>
<accession>A0A379M160</accession>
<keyword evidence="1" id="KW-1133">Transmembrane helix</keyword>
<proteinExistence type="predicted"/>
<evidence type="ECO:0000313" key="3">
    <source>
        <dbReference type="Proteomes" id="UP000254569"/>
    </source>
</evidence>
<sequence length="241" mass="25345">MNEDDMRPSYSAEVPPSYSAGMRPPYSAELLADLHAGVLEEAFADRLWPLVRRDPQAVAYLARLDATQARLSALRDAPSKEAIPPEIAARIESALAEDRPTPSRTLAQRRGWAMAGVGVAAAVAVMLVMVVRGTVFGNDDPARIPVAAAEDETLLEPSALRTMIGETEPGLLGGPDRLRECLDANGFSGQAPLGSRTVRFGDDDAVLVLMSGADAPALTALVVGTDCDAGNPATLARKTIG</sequence>
<keyword evidence="3" id="KW-1185">Reference proteome</keyword>
<evidence type="ECO:0000256" key="1">
    <source>
        <dbReference type="SAM" id="Phobius"/>
    </source>
</evidence>
<keyword evidence="1" id="KW-0812">Transmembrane</keyword>
<feature type="transmembrane region" description="Helical" evidence="1">
    <location>
        <begin position="112"/>
        <end position="131"/>
    </location>
</feature>
<gene>
    <name evidence="2" type="ORF">NCTC13296_02902</name>
</gene>
<dbReference type="EMBL" id="UGVI01000001">
    <property type="protein sequence ID" value="SUE16037.1"/>
    <property type="molecule type" value="Genomic_DNA"/>
</dbReference>
<dbReference type="Proteomes" id="UP000254569">
    <property type="component" value="Unassembled WGS sequence"/>
</dbReference>